<dbReference type="eggNOG" id="ENOG502SH3V">
    <property type="taxonomic scope" value="Eukaryota"/>
</dbReference>
<dbReference type="STRING" id="578458.D8PVC7"/>
<feature type="region of interest" description="Disordered" evidence="1">
    <location>
        <begin position="1"/>
        <end position="28"/>
    </location>
</feature>
<name>D8PVC7_SCHCM</name>
<dbReference type="HOGENOM" id="CLU_066691_0_0_1"/>
<dbReference type="AlphaFoldDB" id="D8PVC7"/>
<feature type="transmembrane region" description="Helical" evidence="2">
    <location>
        <begin position="28"/>
        <end position="49"/>
    </location>
</feature>
<keyword evidence="4" id="KW-1185">Reference proteome</keyword>
<protein>
    <submittedName>
        <fullName evidence="3">Expressed protein</fullName>
    </submittedName>
</protein>
<feature type="compositionally biased region" description="Basic residues" evidence="1">
    <location>
        <begin position="10"/>
        <end position="28"/>
    </location>
</feature>
<dbReference type="Proteomes" id="UP000007431">
    <property type="component" value="Unassembled WGS sequence"/>
</dbReference>
<dbReference type="EMBL" id="GL377303">
    <property type="protein sequence ID" value="EFJ00010.1"/>
    <property type="molecule type" value="Genomic_DNA"/>
</dbReference>
<accession>D8PVC7</accession>
<dbReference type="InParanoid" id="D8PVC7"/>
<feature type="region of interest" description="Disordered" evidence="1">
    <location>
        <begin position="320"/>
        <end position="340"/>
    </location>
</feature>
<keyword evidence="2" id="KW-1133">Transmembrane helix</keyword>
<gene>
    <name evidence="3" type="ORF">SCHCODRAFT_74104</name>
</gene>
<proteinExistence type="predicted"/>
<dbReference type="OMA" id="ASRREGW"/>
<organism evidence="4">
    <name type="scientific">Schizophyllum commune (strain H4-8 / FGSC 9210)</name>
    <name type="common">Split gill fungus</name>
    <dbReference type="NCBI Taxonomy" id="578458"/>
    <lineage>
        <taxon>Eukaryota</taxon>
        <taxon>Fungi</taxon>
        <taxon>Dikarya</taxon>
        <taxon>Basidiomycota</taxon>
        <taxon>Agaricomycotina</taxon>
        <taxon>Agaricomycetes</taxon>
        <taxon>Agaricomycetidae</taxon>
        <taxon>Agaricales</taxon>
        <taxon>Schizophyllaceae</taxon>
        <taxon>Schizophyllum</taxon>
    </lineage>
</organism>
<evidence type="ECO:0000313" key="4">
    <source>
        <dbReference type="Proteomes" id="UP000007431"/>
    </source>
</evidence>
<sequence>MAHPSTSHHSDRHRSRERSSHSHHHHRTISSTTLLLVLSLILAVLAVMLSLPGGSSPLTGGGATGEEKQTTSVLSYLNPKRAQQLIAREHTVAQREAEVARREAELLVGAPGGVVPQACAPCVPTTVYETVPLPAQTVVKEVIKEDSLTPPGWHSPRIDDIIDRELKVAERERDISKREEVVNRREHDASRRESWITEQLIRLGNAGEPAETVEEEYFYEPQGKRRPKIIQQQVQHELPPPVVVSETEIQYQTVTATATQTVTLPPPAGTRKVAFPAPESPVQMQTGSAPKTTSVDIIHEEYTHHPEDEVIEEEEEYYAAVPPTRGRAPPSRPPQRWWGE</sequence>
<evidence type="ECO:0000313" key="3">
    <source>
        <dbReference type="EMBL" id="EFJ00010.1"/>
    </source>
</evidence>
<reference evidence="3 4" key="1">
    <citation type="journal article" date="2010" name="Nat. Biotechnol.">
        <title>Genome sequence of the model mushroom Schizophyllum commune.</title>
        <authorList>
            <person name="Ohm R.A."/>
            <person name="de Jong J.F."/>
            <person name="Lugones L.G."/>
            <person name="Aerts A."/>
            <person name="Kothe E."/>
            <person name="Stajich J.E."/>
            <person name="de Vries R.P."/>
            <person name="Record E."/>
            <person name="Levasseur A."/>
            <person name="Baker S.E."/>
            <person name="Bartholomew K.A."/>
            <person name="Coutinho P.M."/>
            <person name="Erdmann S."/>
            <person name="Fowler T.J."/>
            <person name="Gathman A.C."/>
            <person name="Lombard V."/>
            <person name="Henrissat B."/>
            <person name="Knabe N."/>
            <person name="Kuees U."/>
            <person name="Lilly W.W."/>
            <person name="Lindquist E."/>
            <person name="Lucas S."/>
            <person name="Magnuson J.K."/>
            <person name="Piumi F."/>
            <person name="Raudaskoski M."/>
            <person name="Salamov A."/>
            <person name="Schmutz J."/>
            <person name="Schwarze F.W.M.R."/>
            <person name="vanKuyk P.A."/>
            <person name="Horton J.S."/>
            <person name="Grigoriev I.V."/>
            <person name="Woesten H.A.B."/>
        </authorList>
    </citation>
    <scope>NUCLEOTIDE SEQUENCE [LARGE SCALE GENOMIC DNA]</scope>
    <source>
        <strain evidence="4">H4-8 / FGSC 9210</strain>
    </source>
</reference>
<dbReference type="OrthoDB" id="3360125at2759"/>
<keyword evidence="2" id="KW-0812">Transmembrane</keyword>
<evidence type="ECO:0000256" key="1">
    <source>
        <dbReference type="SAM" id="MobiDB-lite"/>
    </source>
</evidence>
<evidence type="ECO:0000256" key="2">
    <source>
        <dbReference type="SAM" id="Phobius"/>
    </source>
</evidence>
<dbReference type="VEuPathDB" id="FungiDB:SCHCODRAFT_02607813"/>
<keyword evidence="2" id="KW-0472">Membrane</keyword>